<accession>A0A2P8H0P9</accession>
<reference evidence="3 5" key="2">
    <citation type="submission" date="2018-12" db="EMBL/GenBank/DDBJ databases">
        <authorList>
            <person name="hu s."/>
            <person name="Xu Y."/>
            <person name="Xu B."/>
            <person name="Li F."/>
        </authorList>
    </citation>
    <scope>NUCLEOTIDE SEQUENCE [LARGE SCALE GENOMIC DNA]</scope>
    <source>
        <strain evidence="3 5">KSW2-17</strain>
    </source>
</reference>
<keyword evidence="1" id="KW-0472">Membrane</keyword>
<dbReference type="EMBL" id="PYAU01000001">
    <property type="protein sequence ID" value="PSL39779.1"/>
    <property type="molecule type" value="Genomic_DNA"/>
</dbReference>
<proteinExistence type="predicted"/>
<feature type="transmembrane region" description="Helical" evidence="1">
    <location>
        <begin position="71"/>
        <end position="90"/>
    </location>
</feature>
<evidence type="ECO:0000313" key="2">
    <source>
        <dbReference type="EMBL" id="PSL39779.1"/>
    </source>
</evidence>
<reference evidence="2 4" key="1">
    <citation type="submission" date="2018-03" db="EMBL/GenBank/DDBJ databases">
        <title>Genomic Encyclopedia of Archaeal and Bacterial Type Strains, Phase II (KMG-II): from individual species to whole genera.</title>
        <authorList>
            <person name="Goeker M."/>
        </authorList>
    </citation>
    <scope>NUCLEOTIDE SEQUENCE [LARGE SCALE GENOMIC DNA]</scope>
    <source>
        <strain evidence="2 4">DSM 21548</strain>
    </source>
</reference>
<dbReference type="OrthoDB" id="5115907at2"/>
<gene>
    <name evidence="2" type="ORF">CLV49_3428</name>
    <name evidence="3" type="ORF">ELQ93_02115</name>
</gene>
<name>A0A2P8H0P9_9MICO</name>
<dbReference type="Proteomes" id="UP000241203">
    <property type="component" value="Unassembled WGS sequence"/>
</dbReference>
<feature type="transmembrane region" description="Helical" evidence="1">
    <location>
        <begin position="7"/>
        <end position="28"/>
    </location>
</feature>
<dbReference type="AlphaFoldDB" id="A0A2P8H0P9"/>
<feature type="transmembrane region" description="Helical" evidence="1">
    <location>
        <begin position="34"/>
        <end position="59"/>
    </location>
</feature>
<keyword evidence="1" id="KW-0812">Transmembrane</keyword>
<protein>
    <submittedName>
        <fullName evidence="2">Uncharacterized protein</fullName>
    </submittedName>
</protein>
<evidence type="ECO:0000313" key="5">
    <source>
        <dbReference type="Proteomes" id="UP000268291"/>
    </source>
</evidence>
<dbReference type="RefSeq" id="WP_106564603.1">
    <property type="nucleotide sequence ID" value="NZ_PYAU01000001.1"/>
</dbReference>
<keyword evidence="1" id="KW-1133">Transmembrane helix</keyword>
<keyword evidence="5" id="KW-1185">Reference proteome</keyword>
<dbReference type="EMBL" id="RZGY01000001">
    <property type="protein sequence ID" value="RUQ85841.1"/>
    <property type="molecule type" value="Genomic_DNA"/>
</dbReference>
<dbReference type="Proteomes" id="UP000268291">
    <property type="component" value="Unassembled WGS sequence"/>
</dbReference>
<feature type="transmembrane region" description="Helical" evidence="1">
    <location>
        <begin position="96"/>
        <end position="117"/>
    </location>
</feature>
<evidence type="ECO:0000313" key="3">
    <source>
        <dbReference type="EMBL" id="RUQ85841.1"/>
    </source>
</evidence>
<sequence length="163" mass="17785">MLLRRTFFYWQFIAALVLPLWLFVGWGVSSGSGWSFVGLLLLAPLLFVFLTIVGVIVYMRAGVRRTNAVSWLDVGLLGALHVAIIAFGLFTEATSAIAVVGVILGLAAFWGAVWQLVEETRSRARAALREFEQMTSSPPSAPRAHSVDGRVIVVEETHRGTVA</sequence>
<evidence type="ECO:0000256" key="1">
    <source>
        <dbReference type="SAM" id="Phobius"/>
    </source>
</evidence>
<organism evidence="2 4">
    <name type="scientific">Labedella gwakjiensis</name>
    <dbReference type="NCBI Taxonomy" id="390269"/>
    <lineage>
        <taxon>Bacteria</taxon>
        <taxon>Bacillati</taxon>
        <taxon>Actinomycetota</taxon>
        <taxon>Actinomycetes</taxon>
        <taxon>Micrococcales</taxon>
        <taxon>Microbacteriaceae</taxon>
        <taxon>Labedella</taxon>
    </lineage>
</organism>
<evidence type="ECO:0000313" key="4">
    <source>
        <dbReference type="Proteomes" id="UP000241203"/>
    </source>
</evidence>
<comment type="caution">
    <text evidence="2">The sequence shown here is derived from an EMBL/GenBank/DDBJ whole genome shotgun (WGS) entry which is preliminary data.</text>
</comment>